<protein>
    <submittedName>
        <fullName evidence="1">Uncharacterized protein</fullName>
    </submittedName>
</protein>
<keyword evidence="1" id="KW-0614">Plasmid</keyword>
<geneLocation type="plasmid" evidence="1">
    <name>R830b</name>
</geneLocation>
<evidence type="ECO:0000313" key="1">
    <source>
        <dbReference type="EMBL" id="AFK90514.1"/>
    </source>
</evidence>
<dbReference type="AlphaFoldDB" id="I3W4I7"/>
<dbReference type="EMBL" id="JQ418542">
    <property type="protein sequence ID" value="AFK90514.1"/>
    <property type="molecule type" value="Genomic_DNA"/>
</dbReference>
<proteinExistence type="predicted"/>
<accession>I3W4I7</accession>
<sequence>MKQHHLFFNQGFNPFTPRKRGAGEERQQIDPRSIPYSGWFAFTELMA</sequence>
<name>I3W4I7_SERMA</name>
<organism evidence="1">
    <name type="scientific">Serratia marcescens</name>
    <dbReference type="NCBI Taxonomy" id="615"/>
    <lineage>
        <taxon>Bacteria</taxon>
        <taxon>Pseudomonadati</taxon>
        <taxon>Pseudomonadota</taxon>
        <taxon>Gammaproteobacteria</taxon>
        <taxon>Enterobacterales</taxon>
        <taxon>Yersiniaceae</taxon>
        <taxon>Serratia</taxon>
    </lineage>
</organism>
<reference evidence="1" key="1">
    <citation type="submission" date="2012-01" db="EMBL/GenBank/DDBJ databases">
        <authorList>
            <person name="Summers A.O."/>
            <person name="Wireman J."/>
        </authorList>
    </citation>
    <scope>NUCLEOTIDE SEQUENCE</scope>
    <source>
        <plasmid evidence="1">R830b</plasmid>
    </source>
</reference>